<dbReference type="GO" id="GO:0006355">
    <property type="term" value="P:regulation of DNA-templated transcription"/>
    <property type="evidence" value="ECO:0007669"/>
    <property type="project" value="InterPro"/>
</dbReference>
<evidence type="ECO:0000256" key="1">
    <source>
        <dbReference type="ARBA" id="ARBA00023125"/>
    </source>
</evidence>
<dbReference type="CDD" id="cd00383">
    <property type="entry name" value="trans_reg_C"/>
    <property type="match status" value="1"/>
</dbReference>
<dbReference type="SUPFAM" id="SSF46894">
    <property type="entry name" value="C-terminal effector domain of the bipartite response regulators"/>
    <property type="match status" value="1"/>
</dbReference>
<comment type="caution">
    <text evidence="6">The sequence shown here is derived from an EMBL/GenBank/DDBJ whole genome shotgun (WGS) entry which is preliminary data.</text>
</comment>
<keyword evidence="4" id="KW-0732">Signal</keyword>
<feature type="domain" description="OmpR/PhoB-type" evidence="5">
    <location>
        <begin position="186"/>
        <end position="283"/>
    </location>
</feature>
<reference evidence="6 7" key="1">
    <citation type="submission" date="2020-10" db="EMBL/GenBank/DDBJ databases">
        <title>Connecting structure to function with the recovery of over 1000 high-quality activated sludge metagenome-assembled genomes encoding full-length rRNA genes using long-read sequencing.</title>
        <authorList>
            <person name="Singleton C.M."/>
            <person name="Petriglieri F."/>
            <person name="Kristensen J.M."/>
            <person name="Kirkegaard R.H."/>
            <person name="Michaelsen T.Y."/>
            <person name="Andersen M.H."/>
            <person name="Karst S.M."/>
            <person name="Dueholm M.S."/>
            <person name="Nielsen P.H."/>
            <person name="Albertsen M."/>
        </authorList>
    </citation>
    <scope>NUCLEOTIDE SEQUENCE [LARGE SCALE GENOMIC DNA]</scope>
    <source>
        <strain evidence="6">Ribe_18-Q3-R11-54_BAT3C.373</strain>
    </source>
</reference>
<dbReference type="Proteomes" id="UP000808349">
    <property type="component" value="Unassembled WGS sequence"/>
</dbReference>
<evidence type="ECO:0000313" key="7">
    <source>
        <dbReference type="Proteomes" id="UP000808349"/>
    </source>
</evidence>
<dbReference type="InterPro" id="IPR001867">
    <property type="entry name" value="OmpR/PhoB-type_DNA-bd"/>
</dbReference>
<keyword evidence="1 2" id="KW-0238">DNA-binding</keyword>
<feature type="transmembrane region" description="Helical" evidence="3">
    <location>
        <begin position="149"/>
        <end position="170"/>
    </location>
</feature>
<feature type="DNA-binding region" description="OmpR/PhoB-type" evidence="2">
    <location>
        <begin position="186"/>
        <end position="283"/>
    </location>
</feature>
<dbReference type="SMART" id="SM00862">
    <property type="entry name" value="Trans_reg_C"/>
    <property type="match status" value="1"/>
</dbReference>
<feature type="chain" id="PRO_5038647982" evidence="4">
    <location>
        <begin position="20"/>
        <end position="285"/>
    </location>
</feature>
<accession>A0A9D7SBI1</accession>
<dbReference type="InterPro" id="IPR016032">
    <property type="entry name" value="Sig_transdc_resp-reg_C-effctor"/>
</dbReference>
<protein>
    <submittedName>
        <fullName evidence="6">Winged helix-turn-helix transcriptional regulator</fullName>
    </submittedName>
</protein>
<evidence type="ECO:0000256" key="3">
    <source>
        <dbReference type="SAM" id="Phobius"/>
    </source>
</evidence>
<dbReference type="GO" id="GO:0000160">
    <property type="term" value="P:phosphorelay signal transduction system"/>
    <property type="evidence" value="ECO:0007669"/>
    <property type="project" value="InterPro"/>
</dbReference>
<organism evidence="6 7">
    <name type="scientific">Candidatus Defluviibacterium haderslevense</name>
    <dbReference type="NCBI Taxonomy" id="2981993"/>
    <lineage>
        <taxon>Bacteria</taxon>
        <taxon>Pseudomonadati</taxon>
        <taxon>Bacteroidota</taxon>
        <taxon>Saprospiria</taxon>
        <taxon>Saprospirales</taxon>
        <taxon>Saprospiraceae</taxon>
        <taxon>Candidatus Defluviibacterium</taxon>
    </lineage>
</organism>
<evidence type="ECO:0000256" key="4">
    <source>
        <dbReference type="SAM" id="SignalP"/>
    </source>
</evidence>
<evidence type="ECO:0000313" key="6">
    <source>
        <dbReference type="EMBL" id="MBK9718612.1"/>
    </source>
</evidence>
<dbReference type="GO" id="GO:0003677">
    <property type="term" value="F:DNA binding"/>
    <property type="evidence" value="ECO:0007669"/>
    <property type="project" value="UniProtKB-UniRule"/>
</dbReference>
<proteinExistence type="predicted"/>
<dbReference type="PROSITE" id="PS51755">
    <property type="entry name" value="OMPR_PHOB"/>
    <property type="match status" value="1"/>
</dbReference>
<dbReference type="EMBL" id="JADKFW010000011">
    <property type="protein sequence ID" value="MBK9718612.1"/>
    <property type="molecule type" value="Genomic_DNA"/>
</dbReference>
<feature type="signal peptide" evidence="4">
    <location>
        <begin position="1"/>
        <end position="19"/>
    </location>
</feature>
<evidence type="ECO:0000259" key="5">
    <source>
        <dbReference type="PROSITE" id="PS51755"/>
    </source>
</evidence>
<dbReference type="InterPro" id="IPR036388">
    <property type="entry name" value="WH-like_DNA-bd_sf"/>
</dbReference>
<evidence type="ECO:0000256" key="2">
    <source>
        <dbReference type="PROSITE-ProRule" id="PRU01091"/>
    </source>
</evidence>
<keyword evidence="3" id="KW-0472">Membrane</keyword>
<name>A0A9D7SBI1_9BACT</name>
<dbReference type="Pfam" id="PF00486">
    <property type="entry name" value="Trans_reg_C"/>
    <property type="match status" value="1"/>
</dbReference>
<gene>
    <name evidence="6" type="ORF">IPO85_14085</name>
</gene>
<dbReference type="AlphaFoldDB" id="A0A9D7SBI1"/>
<keyword evidence="3" id="KW-1133">Transmembrane helix</keyword>
<keyword evidence="3" id="KW-0812">Transmembrane</keyword>
<sequence>MRFLSLLVGAILVSASLFAQTDMQLELSPDKVNLALRRTADGLLRLSGDSTSRIPAIEQTGPGVWRVRLERPFRYEQLPGLLQSSLDLFEIKQPYDVAVRRCENAIIDLGYHQQDFLQTKSVACQGRDLDESCHFIEISFLKQHAKKPFWAGINGLLILILSGVAGFWIFRRQKSVSVPPLADDEKDWLEFGNSRLDVSGQQLIHGDERQALTFRETKLLKLFVTSPDQLLERDFILREVWADEGVLVGRSVDVFVSRLRKKLAVDLTVGIVAVHGVGYRLETGK</sequence>
<dbReference type="Gene3D" id="1.10.10.10">
    <property type="entry name" value="Winged helix-like DNA-binding domain superfamily/Winged helix DNA-binding domain"/>
    <property type="match status" value="1"/>
</dbReference>